<dbReference type="AlphaFoldDB" id="A0A1A9V8B0"/>
<organism evidence="1 2">
    <name type="scientific">Glossina austeni</name>
    <name type="common">Savannah tsetse fly</name>
    <dbReference type="NCBI Taxonomy" id="7395"/>
    <lineage>
        <taxon>Eukaryota</taxon>
        <taxon>Metazoa</taxon>
        <taxon>Ecdysozoa</taxon>
        <taxon>Arthropoda</taxon>
        <taxon>Hexapoda</taxon>
        <taxon>Insecta</taxon>
        <taxon>Pterygota</taxon>
        <taxon>Neoptera</taxon>
        <taxon>Endopterygota</taxon>
        <taxon>Diptera</taxon>
        <taxon>Brachycera</taxon>
        <taxon>Muscomorpha</taxon>
        <taxon>Hippoboscoidea</taxon>
        <taxon>Glossinidae</taxon>
        <taxon>Glossina</taxon>
    </lineage>
</organism>
<keyword evidence="2" id="KW-1185">Reference proteome</keyword>
<evidence type="ECO:0000313" key="1">
    <source>
        <dbReference type="EnsemblMetazoa" id="GAUT029062-PA"/>
    </source>
</evidence>
<dbReference type="EnsemblMetazoa" id="GAUT029062-RA">
    <property type="protein sequence ID" value="GAUT029062-PA"/>
    <property type="gene ID" value="GAUT029062"/>
</dbReference>
<reference evidence="1" key="1">
    <citation type="submission" date="2020-05" db="UniProtKB">
        <authorList>
            <consortium name="EnsemblMetazoa"/>
        </authorList>
    </citation>
    <scope>IDENTIFICATION</scope>
    <source>
        <strain evidence="1">TTRI</strain>
    </source>
</reference>
<accession>A0A1A9V8B0</accession>
<dbReference type="VEuPathDB" id="VectorBase:GAUT029062"/>
<dbReference type="Proteomes" id="UP000078200">
    <property type="component" value="Unassembled WGS sequence"/>
</dbReference>
<sequence>MAQNTYEAFHAQPQYHEDASMSSWLGIMTSCLKNKKASLRAMLQICSNTEERQPGNSQLSENDSKILPNSVYDLTLHYPQTKYAKCSKSRALAVKETDTIFLESASEYL</sequence>
<name>A0A1A9V8B0_GLOAU</name>
<proteinExistence type="predicted"/>
<evidence type="ECO:0000313" key="2">
    <source>
        <dbReference type="Proteomes" id="UP000078200"/>
    </source>
</evidence>
<protein>
    <submittedName>
        <fullName evidence="1">Uncharacterized protein</fullName>
    </submittedName>
</protein>